<name>A0A1G8WMC4_9GAMM</name>
<feature type="transmembrane region" description="Helical" evidence="1">
    <location>
        <begin position="30"/>
        <end position="51"/>
    </location>
</feature>
<gene>
    <name evidence="2" type="ORF">SAMN04488540_113112</name>
</gene>
<evidence type="ECO:0000313" key="3">
    <source>
        <dbReference type="Proteomes" id="UP000199527"/>
    </source>
</evidence>
<dbReference type="Proteomes" id="UP000199527">
    <property type="component" value="Unassembled WGS sequence"/>
</dbReference>
<proteinExistence type="predicted"/>
<dbReference type="EMBL" id="FNEM01000013">
    <property type="protein sequence ID" value="SDJ79512.1"/>
    <property type="molecule type" value="Genomic_DNA"/>
</dbReference>
<reference evidence="3" key="1">
    <citation type="submission" date="2016-10" db="EMBL/GenBank/DDBJ databases">
        <authorList>
            <person name="Varghese N."/>
            <person name="Submissions S."/>
        </authorList>
    </citation>
    <scope>NUCLEOTIDE SEQUENCE [LARGE SCALE GENOMIC DNA]</scope>
    <source>
        <strain evidence="3">DSM 23317</strain>
    </source>
</reference>
<accession>A0A1G8WMC4</accession>
<organism evidence="2 3">
    <name type="scientific">Ferrimonas sediminum</name>
    <dbReference type="NCBI Taxonomy" id="718193"/>
    <lineage>
        <taxon>Bacteria</taxon>
        <taxon>Pseudomonadati</taxon>
        <taxon>Pseudomonadota</taxon>
        <taxon>Gammaproteobacteria</taxon>
        <taxon>Alteromonadales</taxon>
        <taxon>Ferrimonadaceae</taxon>
        <taxon>Ferrimonas</taxon>
    </lineage>
</organism>
<protein>
    <submittedName>
        <fullName evidence="2">Uncharacterized protein</fullName>
    </submittedName>
</protein>
<feature type="transmembrane region" description="Helical" evidence="1">
    <location>
        <begin position="95"/>
        <end position="115"/>
    </location>
</feature>
<evidence type="ECO:0000313" key="2">
    <source>
        <dbReference type="EMBL" id="SDJ79512.1"/>
    </source>
</evidence>
<keyword evidence="3" id="KW-1185">Reference proteome</keyword>
<sequence length="138" mass="15493">MNSAYVWGAYALLLPVYALAHTLHRLDFDGGGFGANLGPLVFSLLIVVAQVASHYRRPIGWRWLWQAVMVLFVLYELFLCLLAAFLFLYSDPQAHLASVTTLVSALVLLPGGWVITRYALRSRRIWQALEGEAILFGR</sequence>
<feature type="transmembrane region" description="Helical" evidence="1">
    <location>
        <begin position="63"/>
        <end position="89"/>
    </location>
</feature>
<dbReference type="RefSeq" id="WP_090366648.1">
    <property type="nucleotide sequence ID" value="NZ_FNEM01000013.1"/>
</dbReference>
<evidence type="ECO:0000256" key="1">
    <source>
        <dbReference type="SAM" id="Phobius"/>
    </source>
</evidence>
<keyword evidence="1" id="KW-0472">Membrane</keyword>
<dbReference type="OrthoDB" id="9870163at2"/>
<dbReference type="AlphaFoldDB" id="A0A1G8WMC4"/>
<keyword evidence="1" id="KW-1133">Transmembrane helix</keyword>
<keyword evidence="1" id="KW-0812">Transmembrane</keyword>